<dbReference type="AlphaFoldDB" id="A0A4Z0NPR1"/>
<evidence type="ECO:0000256" key="1">
    <source>
        <dbReference type="ARBA" id="ARBA00023122"/>
    </source>
</evidence>
<evidence type="ECO:0000313" key="6">
    <source>
        <dbReference type="Proteomes" id="UP000297535"/>
    </source>
</evidence>
<organism evidence="5 6">
    <name type="scientific">Methylobacterium nonmethylotrophicum</name>
    <dbReference type="NCBI Taxonomy" id="1141884"/>
    <lineage>
        <taxon>Bacteria</taxon>
        <taxon>Pseudomonadati</taxon>
        <taxon>Pseudomonadota</taxon>
        <taxon>Alphaproteobacteria</taxon>
        <taxon>Hyphomicrobiales</taxon>
        <taxon>Methylobacteriaceae</taxon>
        <taxon>Methylobacterium</taxon>
    </lineage>
</organism>
<dbReference type="PROSITE" id="PS50914">
    <property type="entry name" value="BON"/>
    <property type="match status" value="1"/>
</dbReference>
<dbReference type="InterPro" id="IPR051257">
    <property type="entry name" value="Diverse_CBS-Domain"/>
</dbReference>
<dbReference type="SMART" id="SM00116">
    <property type="entry name" value="CBS"/>
    <property type="match status" value="2"/>
</dbReference>
<reference evidence="5 6" key="1">
    <citation type="submission" date="2019-04" db="EMBL/GenBank/DDBJ databases">
        <authorList>
            <person name="Feng G."/>
            <person name="Zhu H."/>
        </authorList>
    </citation>
    <scope>NUCLEOTIDE SEQUENCE [LARGE SCALE GENOMIC DNA]</scope>
    <source>
        <strain evidence="5 6">6HR-1</strain>
    </source>
</reference>
<dbReference type="InterPro" id="IPR014004">
    <property type="entry name" value="Transpt-assoc_nodulatn_dom_bac"/>
</dbReference>
<protein>
    <submittedName>
        <fullName evidence="5">CBS domain-containing protein</fullName>
    </submittedName>
</protein>
<dbReference type="InterPro" id="IPR000644">
    <property type="entry name" value="CBS_dom"/>
</dbReference>
<dbReference type="EMBL" id="SRLB01000013">
    <property type="protein sequence ID" value="TGD97713.1"/>
    <property type="molecule type" value="Genomic_DNA"/>
</dbReference>
<dbReference type="InterPro" id="IPR007055">
    <property type="entry name" value="BON_dom"/>
</dbReference>
<feature type="domain" description="CBS" evidence="4">
    <location>
        <begin position="7"/>
        <end position="63"/>
    </location>
</feature>
<evidence type="ECO:0000259" key="3">
    <source>
        <dbReference type="PROSITE" id="PS50914"/>
    </source>
</evidence>
<comment type="caution">
    <text evidence="5">The sequence shown here is derived from an EMBL/GenBank/DDBJ whole genome shotgun (WGS) entry which is preliminary data.</text>
</comment>
<dbReference type="Gene3D" id="3.10.580.10">
    <property type="entry name" value="CBS-domain"/>
    <property type="match status" value="1"/>
</dbReference>
<dbReference type="Pfam" id="PF04972">
    <property type="entry name" value="BON"/>
    <property type="match status" value="1"/>
</dbReference>
<dbReference type="InterPro" id="IPR046342">
    <property type="entry name" value="CBS_dom_sf"/>
</dbReference>
<dbReference type="OrthoDB" id="9783590at2"/>
<dbReference type="PANTHER" id="PTHR43080:SF26">
    <property type="entry name" value="REGULATORY PROTEIN"/>
    <property type="match status" value="1"/>
</dbReference>
<name>A0A4Z0NPR1_9HYPH</name>
<keyword evidence="6" id="KW-1185">Reference proteome</keyword>
<evidence type="ECO:0000256" key="2">
    <source>
        <dbReference type="PROSITE-ProRule" id="PRU00703"/>
    </source>
</evidence>
<gene>
    <name evidence="5" type="ORF">EU555_18965</name>
</gene>
<proteinExistence type="predicted"/>
<dbReference type="PANTHER" id="PTHR43080">
    <property type="entry name" value="CBS DOMAIN-CONTAINING PROTEIN CBSX3, MITOCHONDRIAL"/>
    <property type="match status" value="1"/>
</dbReference>
<dbReference type="RefSeq" id="WP_135416784.1">
    <property type="nucleotide sequence ID" value="NZ_SRLB01000013.1"/>
</dbReference>
<accession>A0A4Z0NPR1</accession>
<dbReference type="PROSITE" id="PS51371">
    <property type="entry name" value="CBS"/>
    <property type="match status" value="2"/>
</dbReference>
<dbReference type="Proteomes" id="UP000297535">
    <property type="component" value="Unassembled WGS sequence"/>
</dbReference>
<evidence type="ECO:0000259" key="4">
    <source>
        <dbReference type="PROSITE" id="PS51371"/>
    </source>
</evidence>
<dbReference type="CDD" id="cd04586">
    <property type="entry name" value="CBS_pair_BON_assoc"/>
    <property type="match status" value="1"/>
</dbReference>
<dbReference type="Pfam" id="PF00571">
    <property type="entry name" value="CBS"/>
    <property type="match status" value="2"/>
</dbReference>
<dbReference type="PIRSF" id="PIRSF036990">
    <property type="entry name" value="UCP036990_CBS_BON"/>
    <property type="match status" value="1"/>
</dbReference>
<keyword evidence="1 2" id="KW-0129">CBS domain</keyword>
<feature type="domain" description="BON" evidence="3">
    <location>
        <begin position="157"/>
        <end position="225"/>
    </location>
</feature>
<feature type="domain" description="CBS" evidence="4">
    <location>
        <begin position="94"/>
        <end position="153"/>
    </location>
</feature>
<sequence length="245" mass="25840">MIVRNVMTRKVASVQAGSSIEAAIALMLERRISGLPVLDREGAIVGIVTEGDLLRRPELGTAPPKPGWIQFVVDPDRLAETYAREHGRRVSDVMTRRLVTVSPDATLAEAAELMARHRIRRVPVIVHGRLAGILARADLLRALHAALTRSRATPSRSDAEIRAAVEAAIAETGLFPAGRVTVAVAGGDVILHGTLTGERQRAALRAAAEAVPGVRMVCDGLACVAPPADHAPPVTDDGPGGDVRA</sequence>
<dbReference type="Gene3D" id="3.30.1340.30">
    <property type="match status" value="1"/>
</dbReference>
<dbReference type="SMART" id="SM00749">
    <property type="entry name" value="BON"/>
    <property type="match status" value="1"/>
</dbReference>
<evidence type="ECO:0000313" key="5">
    <source>
        <dbReference type="EMBL" id="TGD97713.1"/>
    </source>
</evidence>
<dbReference type="SUPFAM" id="SSF54631">
    <property type="entry name" value="CBS-domain pair"/>
    <property type="match status" value="1"/>
</dbReference>
<dbReference type="InterPro" id="IPR017080">
    <property type="entry name" value="UCP036990_CBS_BON"/>
</dbReference>